<keyword evidence="1" id="KW-0229">DNA integration</keyword>
<dbReference type="InterPro" id="IPR006119">
    <property type="entry name" value="Resolv_N"/>
</dbReference>
<evidence type="ECO:0000256" key="1">
    <source>
        <dbReference type="ARBA" id="ARBA00022908"/>
    </source>
</evidence>
<organism evidence="5">
    <name type="scientific">mine drainage metagenome</name>
    <dbReference type="NCBI Taxonomy" id="410659"/>
    <lineage>
        <taxon>unclassified sequences</taxon>
        <taxon>metagenomes</taxon>
        <taxon>ecological metagenomes</taxon>
    </lineage>
</organism>
<keyword evidence="3" id="KW-0233">DNA recombination</keyword>
<dbReference type="EMBL" id="AUZY01003692">
    <property type="protein sequence ID" value="EQD67775.1"/>
    <property type="molecule type" value="Genomic_DNA"/>
</dbReference>
<dbReference type="SMART" id="SM00857">
    <property type="entry name" value="Resolvase"/>
    <property type="match status" value="1"/>
</dbReference>
<reference evidence="5" key="2">
    <citation type="journal article" date="2014" name="ISME J.">
        <title>Microbial stratification in low pH oxic and suboxic macroscopic growths along an acid mine drainage.</title>
        <authorList>
            <person name="Mendez-Garcia C."/>
            <person name="Mesa V."/>
            <person name="Sprenger R.R."/>
            <person name="Richter M."/>
            <person name="Diez M.S."/>
            <person name="Solano J."/>
            <person name="Bargiela R."/>
            <person name="Golyshina O.V."/>
            <person name="Manteca A."/>
            <person name="Ramos J.L."/>
            <person name="Gallego J.R."/>
            <person name="Llorente I."/>
            <person name="Martins Dos Santos V.A."/>
            <person name="Jensen O.N."/>
            <person name="Pelaez A.I."/>
            <person name="Sanchez J."/>
            <person name="Ferrer M."/>
        </authorList>
    </citation>
    <scope>NUCLEOTIDE SEQUENCE</scope>
</reference>
<evidence type="ECO:0000259" key="4">
    <source>
        <dbReference type="PROSITE" id="PS51736"/>
    </source>
</evidence>
<protein>
    <submittedName>
        <fullName evidence="5">DNA invertase</fullName>
    </submittedName>
</protein>
<gene>
    <name evidence="5" type="ORF">B1B_05816</name>
</gene>
<dbReference type="PANTHER" id="PTHR30461">
    <property type="entry name" value="DNA-INVERTASE FROM LAMBDOID PROPHAGE"/>
    <property type="match status" value="1"/>
</dbReference>
<dbReference type="GO" id="GO:0015074">
    <property type="term" value="P:DNA integration"/>
    <property type="evidence" value="ECO:0007669"/>
    <property type="project" value="UniProtKB-KW"/>
</dbReference>
<feature type="non-terminal residue" evidence="5">
    <location>
        <position position="80"/>
    </location>
</feature>
<dbReference type="CDD" id="cd03768">
    <property type="entry name" value="SR_ResInv"/>
    <property type="match status" value="1"/>
</dbReference>
<dbReference type="AlphaFoldDB" id="T1CJA5"/>
<comment type="caution">
    <text evidence="5">The sequence shown here is derived from an EMBL/GenBank/DDBJ whole genome shotgun (WGS) entry which is preliminary data.</text>
</comment>
<dbReference type="Gene3D" id="3.40.50.1390">
    <property type="entry name" value="Resolvase, N-terminal catalytic domain"/>
    <property type="match status" value="1"/>
</dbReference>
<keyword evidence="2" id="KW-0238">DNA-binding</keyword>
<sequence length="80" mass="9218">MKYLKYGYARVSTDDQNPALLRCLKTLQAGDTLIVWKLDRLGRSLRDLIHLLDELKQHGVKFRSLIEAIDTDTATGRAMW</sequence>
<feature type="domain" description="Resolvase/invertase-type recombinase catalytic" evidence="4">
    <location>
        <begin position="1"/>
        <end position="80"/>
    </location>
</feature>
<dbReference type="Pfam" id="PF00239">
    <property type="entry name" value="Resolvase"/>
    <property type="match status" value="1"/>
</dbReference>
<dbReference type="PROSITE" id="PS00397">
    <property type="entry name" value="RECOMBINASES_1"/>
    <property type="match status" value="1"/>
</dbReference>
<dbReference type="GO" id="GO:0000150">
    <property type="term" value="F:DNA strand exchange activity"/>
    <property type="evidence" value="ECO:0007669"/>
    <property type="project" value="InterPro"/>
</dbReference>
<reference evidence="5" key="1">
    <citation type="submission" date="2013-08" db="EMBL/GenBank/DDBJ databases">
        <authorList>
            <person name="Mendez C."/>
            <person name="Richter M."/>
            <person name="Ferrer M."/>
            <person name="Sanchez J."/>
        </authorList>
    </citation>
    <scope>NUCLEOTIDE SEQUENCE</scope>
</reference>
<dbReference type="InterPro" id="IPR006118">
    <property type="entry name" value="Recombinase_CS"/>
</dbReference>
<dbReference type="PROSITE" id="PS00398">
    <property type="entry name" value="RECOMBINASES_2"/>
    <property type="match status" value="1"/>
</dbReference>
<dbReference type="GO" id="GO:0003677">
    <property type="term" value="F:DNA binding"/>
    <property type="evidence" value="ECO:0007669"/>
    <property type="project" value="UniProtKB-KW"/>
</dbReference>
<evidence type="ECO:0000313" key="5">
    <source>
        <dbReference type="EMBL" id="EQD67775.1"/>
    </source>
</evidence>
<dbReference type="InterPro" id="IPR036162">
    <property type="entry name" value="Resolvase-like_N_sf"/>
</dbReference>
<dbReference type="SUPFAM" id="SSF53041">
    <property type="entry name" value="Resolvase-like"/>
    <property type="match status" value="1"/>
</dbReference>
<evidence type="ECO:0000256" key="3">
    <source>
        <dbReference type="ARBA" id="ARBA00023172"/>
    </source>
</evidence>
<name>T1CJA5_9ZZZZ</name>
<dbReference type="InterPro" id="IPR050639">
    <property type="entry name" value="SSR_resolvase"/>
</dbReference>
<evidence type="ECO:0000256" key="2">
    <source>
        <dbReference type="ARBA" id="ARBA00023125"/>
    </source>
</evidence>
<dbReference type="PROSITE" id="PS51736">
    <property type="entry name" value="RECOMBINASES_3"/>
    <property type="match status" value="1"/>
</dbReference>
<dbReference type="PANTHER" id="PTHR30461:SF2">
    <property type="entry name" value="SERINE RECOMBINASE PINE-RELATED"/>
    <property type="match status" value="1"/>
</dbReference>
<accession>T1CJA5</accession>
<proteinExistence type="predicted"/>